<keyword evidence="1" id="KW-0805">Transcription regulation</keyword>
<evidence type="ECO:0000313" key="5">
    <source>
        <dbReference type="EMBL" id="HIQ62020.1"/>
    </source>
</evidence>
<dbReference type="CDD" id="cd06267">
    <property type="entry name" value="PBP1_LacI_sugar_binding-like"/>
    <property type="match status" value="1"/>
</dbReference>
<accession>A0A9D0YUC8</accession>
<dbReference type="PANTHER" id="PTHR30146:SF109">
    <property type="entry name" value="HTH-TYPE TRANSCRIPTIONAL REGULATOR GALS"/>
    <property type="match status" value="1"/>
</dbReference>
<evidence type="ECO:0000313" key="6">
    <source>
        <dbReference type="Proteomes" id="UP000886819"/>
    </source>
</evidence>
<dbReference type="GO" id="GO:0003700">
    <property type="term" value="F:DNA-binding transcription factor activity"/>
    <property type="evidence" value="ECO:0007669"/>
    <property type="project" value="TreeGrafter"/>
</dbReference>
<gene>
    <name evidence="5" type="ORF">IAA66_00360</name>
</gene>
<evidence type="ECO:0000259" key="4">
    <source>
        <dbReference type="PROSITE" id="PS50932"/>
    </source>
</evidence>
<evidence type="ECO:0000256" key="1">
    <source>
        <dbReference type="ARBA" id="ARBA00023015"/>
    </source>
</evidence>
<dbReference type="GO" id="GO:0000976">
    <property type="term" value="F:transcription cis-regulatory region binding"/>
    <property type="evidence" value="ECO:0007669"/>
    <property type="project" value="TreeGrafter"/>
</dbReference>
<dbReference type="EMBL" id="DVFI01000005">
    <property type="protein sequence ID" value="HIQ62020.1"/>
    <property type="molecule type" value="Genomic_DNA"/>
</dbReference>
<feature type="domain" description="HTH lacI-type" evidence="4">
    <location>
        <begin position="3"/>
        <end position="57"/>
    </location>
</feature>
<evidence type="ECO:0000256" key="3">
    <source>
        <dbReference type="ARBA" id="ARBA00023163"/>
    </source>
</evidence>
<dbReference type="Gene3D" id="1.10.260.40">
    <property type="entry name" value="lambda repressor-like DNA-binding domains"/>
    <property type="match status" value="1"/>
</dbReference>
<dbReference type="SUPFAM" id="SSF47413">
    <property type="entry name" value="lambda repressor-like DNA-binding domains"/>
    <property type="match status" value="1"/>
</dbReference>
<reference evidence="5" key="2">
    <citation type="journal article" date="2021" name="PeerJ">
        <title>Extensive microbial diversity within the chicken gut microbiome revealed by metagenomics and culture.</title>
        <authorList>
            <person name="Gilroy R."/>
            <person name="Ravi A."/>
            <person name="Getino M."/>
            <person name="Pursley I."/>
            <person name="Horton D.L."/>
            <person name="Alikhan N.F."/>
            <person name="Baker D."/>
            <person name="Gharbi K."/>
            <person name="Hall N."/>
            <person name="Watson M."/>
            <person name="Adriaenssens E.M."/>
            <person name="Foster-Nyarko E."/>
            <person name="Jarju S."/>
            <person name="Secka A."/>
            <person name="Antonio M."/>
            <person name="Oren A."/>
            <person name="Chaudhuri R.R."/>
            <person name="La Ragione R."/>
            <person name="Hildebrand F."/>
            <person name="Pallen M.J."/>
        </authorList>
    </citation>
    <scope>NUCLEOTIDE SEQUENCE</scope>
    <source>
        <strain evidence="5">ChiHile30-977</strain>
    </source>
</reference>
<keyword evidence="2 5" id="KW-0238">DNA-binding</keyword>
<dbReference type="InterPro" id="IPR028082">
    <property type="entry name" value="Peripla_BP_I"/>
</dbReference>
<protein>
    <submittedName>
        <fullName evidence="5">LacI family DNA-binding transcriptional regulator</fullName>
    </submittedName>
</protein>
<dbReference type="Pfam" id="PF00356">
    <property type="entry name" value="LacI"/>
    <property type="match status" value="1"/>
</dbReference>
<dbReference type="PROSITE" id="PS50932">
    <property type="entry name" value="HTH_LACI_2"/>
    <property type="match status" value="1"/>
</dbReference>
<dbReference type="PANTHER" id="PTHR30146">
    <property type="entry name" value="LACI-RELATED TRANSCRIPTIONAL REPRESSOR"/>
    <property type="match status" value="1"/>
</dbReference>
<dbReference type="PRINTS" id="PR00036">
    <property type="entry name" value="HTHLACI"/>
</dbReference>
<dbReference type="AlphaFoldDB" id="A0A9D0YUC8"/>
<dbReference type="InterPro" id="IPR000843">
    <property type="entry name" value="HTH_LacI"/>
</dbReference>
<comment type="caution">
    <text evidence="5">The sequence shown here is derived from an EMBL/GenBank/DDBJ whole genome shotgun (WGS) entry which is preliminary data.</text>
</comment>
<organism evidence="5 6">
    <name type="scientific">Candidatus Avichristensenella intestinipullorum</name>
    <dbReference type="NCBI Taxonomy" id="2840693"/>
    <lineage>
        <taxon>Bacteria</taxon>
        <taxon>Bacillati</taxon>
        <taxon>Bacillota</taxon>
        <taxon>Clostridia</taxon>
        <taxon>Candidatus Avichristensenella</taxon>
    </lineage>
</organism>
<dbReference type="InterPro" id="IPR046335">
    <property type="entry name" value="LacI/GalR-like_sensor"/>
</dbReference>
<dbReference type="InterPro" id="IPR010982">
    <property type="entry name" value="Lambda_DNA-bd_dom_sf"/>
</dbReference>
<proteinExistence type="predicted"/>
<dbReference type="SMART" id="SM00354">
    <property type="entry name" value="HTH_LACI"/>
    <property type="match status" value="1"/>
</dbReference>
<evidence type="ECO:0000256" key="2">
    <source>
        <dbReference type="ARBA" id="ARBA00023125"/>
    </source>
</evidence>
<keyword evidence="3" id="KW-0804">Transcription</keyword>
<reference evidence="5" key="1">
    <citation type="submission" date="2020-10" db="EMBL/GenBank/DDBJ databases">
        <authorList>
            <person name="Gilroy R."/>
        </authorList>
    </citation>
    <scope>NUCLEOTIDE SEQUENCE</scope>
    <source>
        <strain evidence="5">ChiHile30-977</strain>
    </source>
</reference>
<dbReference type="CDD" id="cd01392">
    <property type="entry name" value="HTH_LacI"/>
    <property type="match status" value="1"/>
</dbReference>
<dbReference type="Pfam" id="PF13377">
    <property type="entry name" value="Peripla_BP_3"/>
    <property type="match status" value="1"/>
</dbReference>
<name>A0A9D0YUC8_9FIRM</name>
<sequence length="333" mass="35974">MASTIHDVARLAGVHASTVSRVLNGKSAITDRTRERVYAAMKQLDYHPNSMARSLASGLAGMIGLVLDTADESSFHNADFSSSQFAIERVAQAHGYHLVIANGAHLAAGAVQALVLERKVDGLILPPSGANLSLLSRLDRFPCVMLGQPAGQYPDASWVDIDNELGAVMAVRHLLSRGYASVGFLGSQTQETMDFVGRRVRGYYRALPPGARAWVCPTDGTPEDACRAAMACLREEKHPRAFVCNDNFCAFGLLRAAAALGLRIPEDLGVVTFNDYPLAAYTDPPLTAVHIDTTLMGERTAELLFQHIGREARHEQILLPPSLIVRASSGREE</sequence>
<dbReference type="SUPFAM" id="SSF53822">
    <property type="entry name" value="Periplasmic binding protein-like I"/>
    <property type="match status" value="1"/>
</dbReference>
<dbReference type="Gene3D" id="3.40.50.2300">
    <property type="match status" value="2"/>
</dbReference>
<dbReference type="Proteomes" id="UP000886819">
    <property type="component" value="Unassembled WGS sequence"/>
</dbReference>